<feature type="region of interest" description="Disordered" evidence="5">
    <location>
        <begin position="258"/>
        <end position="280"/>
    </location>
</feature>
<organism evidence="6 7">
    <name type="scientific">Piedraia hortae CBS 480.64</name>
    <dbReference type="NCBI Taxonomy" id="1314780"/>
    <lineage>
        <taxon>Eukaryota</taxon>
        <taxon>Fungi</taxon>
        <taxon>Dikarya</taxon>
        <taxon>Ascomycota</taxon>
        <taxon>Pezizomycotina</taxon>
        <taxon>Dothideomycetes</taxon>
        <taxon>Dothideomycetidae</taxon>
        <taxon>Capnodiales</taxon>
        <taxon>Piedraiaceae</taxon>
        <taxon>Piedraia</taxon>
    </lineage>
</organism>
<evidence type="ECO:0000256" key="4">
    <source>
        <dbReference type="HAMAP-Rule" id="MF_03057"/>
    </source>
</evidence>
<keyword evidence="3 4" id="KW-0143">Chaperone</keyword>
<dbReference type="GO" id="GO:0006121">
    <property type="term" value="P:mitochondrial electron transport, succinate to ubiquinone"/>
    <property type="evidence" value="ECO:0007669"/>
    <property type="project" value="UniProtKB-UniRule"/>
</dbReference>
<protein>
    <recommendedName>
        <fullName evidence="4">Succinate dehydrogenase assembly factor 2, mitochondrial</fullName>
        <shortName evidence="4">SDH assembly factor 2</shortName>
        <shortName evidence="4">SDHAF2</shortName>
    </recommendedName>
</protein>
<proteinExistence type="inferred from homology"/>
<accession>A0A6A7C625</accession>
<comment type="subcellular location">
    <subcellularLocation>
        <location evidence="1 4">Mitochondrion matrix</location>
    </subcellularLocation>
</comment>
<dbReference type="HAMAP" id="MF_03057">
    <property type="entry name" value="SDHAF2"/>
    <property type="match status" value="1"/>
</dbReference>
<dbReference type="FunFam" id="1.10.150.250:FF:000002">
    <property type="entry name" value="Succinate dehydrogenase assembly factor 2, mitochondrial"/>
    <property type="match status" value="1"/>
</dbReference>
<evidence type="ECO:0000256" key="5">
    <source>
        <dbReference type="SAM" id="MobiDB-lite"/>
    </source>
</evidence>
<dbReference type="Pfam" id="PF03937">
    <property type="entry name" value="Sdh5"/>
    <property type="match status" value="1"/>
</dbReference>
<dbReference type="AlphaFoldDB" id="A0A6A7C625"/>
<dbReference type="GO" id="GO:0034553">
    <property type="term" value="P:mitochondrial respiratory chain complex II assembly"/>
    <property type="evidence" value="ECO:0007669"/>
    <property type="project" value="TreeGrafter"/>
</dbReference>
<dbReference type="Gene3D" id="1.10.150.250">
    <property type="entry name" value="Flavinator of succinate dehydrogenase"/>
    <property type="match status" value="1"/>
</dbReference>
<keyword evidence="2 4" id="KW-0496">Mitochondrion</keyword>
<evidence type="ECO:0000313" key="6">
    <source>
        <dbReference type="EMBL" id="KAF2862934.1"/>
    </source>
</evidence>
<evidence type="ECO:0000256" key="3">
    <source>
        <dbReference type="ARBA" id="ARBA00023186"/>
    </source>
</evidence>
<dbReference type="Proteomes" id="UP000799421">
    <property type="component" value="Unassembled WGS sequence"/>
</dbReference>
<gene>
    <name evidence="6" type="ORF">K470DRAFT_268504</name>
</gene>
<sequence length="280" mass="31169">MSCAALRNGCRLAIRLHARPFSTSGRCPVNLNDRCNDTAELYRKFQLEKPLNPHITNTTSTITNEMPSVGAGSAPAELLTNADPKFTPVDSDPANTKHMTGGTQDSGKKEYDVGELEGGSFRVEPLRRTGEDMETMRARLLYQCRKRGTLESDLLLSTFADAQLTSMSREMLEQFDRFLDENDWDIYYWATQQPSPTAVEAAEGTVSSKDEHVRHHSGEWAQTVGTFKAAFRPVPSRWRDSELLSMLRKHVVDRSSKGAQFGASDNSGKGMGFMPRLNTA</sequence>
<dbReference type="InterPro" id="IPR028882">
    <property type="entry name" value="SDHAF2"/>
</dbReference>
<dbReference type="OrthoDB" id="284292at2759"/>
<dbReference type="PANTHER" id="PTHR12469">
    <property type="entry name" value="PROTEIN EMI5 HOMOLOG, MITOCHONDRIAL"/>
    <property type="match status" value="1"/>
</dbReference>
<dbReference type="InterPro" id="IPR036714">
    <property type="entry name" value="SDH_sf"/>
</dbReference>
<dbReference type="SUPFAM" id="SSF109910">
    <property type="entry name" value="YgfY-like"/>
    <property type="match status" value="1"/>
</dbReference>
<dbReference type="EMBL" id="MU005963">
    <property type="protein sequence ID" value="KAF2862934.1"/>
    <property type="molecule type" value="Genomic_DNA"/>
</dbReference>
<dbReference type="InterPro" id="IPR005631">
    <property type="entry name" value="SDH"/>
</dbReference>
<evidence type="ECO:0000313" key="7">
    <source>
        <dbReference type="Proteomes" id="UP000799421"/>
    </source>
</evidence>
<dbReference type="PANTHER" id="PTHR12469:SF2">
    <property type="entry name" value="SUCCINATE DEHYDROGENASE ASSEMBLY FACTOR 2, MITOCHONDRIAL"/>
    <property type="match status" value="1"/>
</dbReference>
<dbReference type="GO" id="GO:0006099">
    <property type="term" value="P:tricarboxylic acid cycle"/>
    <property type="evidence" value="ECO:0007669"/>
    <property type="project" value="TreeGrafter"/>
</dbReference>
<feature type="region of interest" description="Disordered" evidence="5">
    <location>
        <begin position="87"/>
        <end position="112"/>
    </location>
</feature>
<keyword evidence="7" id="KW-1185">Reference proteome</keyword>
<dbReference type="GO" id="GO:0005759">
    <property type="term" value="C:mitochondrial matrix"/>
    <property type="evidence" value="ECO:0007669"/>
    <property type="project" value="UniProtKB-SubCell"/>
</dbReference>
<evidence type="ECO:0000256" key="1">
    <source>
        <dbReference type="ARBA" id="ARBA00004305"/>
    </source>
</evidence>
<evidence type="ECO:0000256" key="2">
    <source>
        <dbReference type="ARBA" id="ARBA00023128"/>
    </source>
</evidence>
<comment type="function">
    <text evidence="4">Plays an essential role in the assembly of succinate dehydrogenase (SDH), an enzyme complex (also referred to as respiratory complex II) that is a component of both the tricarboxylic acid (TCA) cycle and the mitochondrial electron transport chain, and which couples the oxidation of succinate to fumarate with the reduction of ubiquinone (coenzyme Q) to ubiquinol. Required for flavinylation (covalent attachment of FAD) of the flavoprotein subunit of the SDH catalytic dimer.</text>
</comment>
<comment type="subunit">
    <text evidence="4">Interacts with the flavoprotein subunit within the SDH catalytic dimer.</text>
</comment>
<feature type="compositionally biased region" description="Polar residues" evidence="5">
    <location>
        <begin position="93"/>
        <end position="105"/>
    </location>
</feature>
<reference evidence="6" key="1">
    <citation type="journal article" date="2020" name="Stud. Mycol.">
        <title>101 Dothideomycetes genomes: a test case for predicting lifestyles and emergence of pathogens.</title>
        <authorList>
            <person name="Haridas S."/>
            <person name="Albert R."/>
            <person name="Binder M."/>
            <person name="Bloem J."/>
            <person name="Labutti K."/>
            <person name="Salamov A."/>
            <person name="Andreopoulos B."/>
            <person name="Baker S."/>
            <person name="Barry K."/>
            <person name="Bills G."/>
            <person name="Bluhm B."/>
            <person name="Cannon C."/>
            <person name="Castanera R."/>
            <person name="Culley D."/>
            <person name="Daum C."/>
            <person name="Ezra D."/>
            <person name="Gonzalez J."/>
            <person name="Henrissat B."/>
            <person name="Kuo A."/>
            <person name="Liang C."/>
            <person name="Lipzen A."/>
            <person name="Lutzoni F."/>
            <person name="Magnuson J."/>
            <person name="Mondo S."/>
            <person name="Nolan M."/>
            <person name="Ohm R."/>
            <person name="Pangilinan J."/>
            <person name="Park H.-J."/>
            <person name="Ramirez L."/>
            <person name="Alfaro M."/>
            <person name="Sun H."/>
            <person name="Tritt A."/>
            <person name="Yoshinaga Y."/>
            <person name="Zwiers L.-H."/>
            <person name="Turgeon B."/>
            <person name="Goodwin S."/>
            <person name="Spatafora J."/>
            <person name="Crous P."/>
            <person name="Grigoriev I."/>
        </authorList>
    </citation>
    <scope>NUCLEOTIDE SEQUENCE</scope>
    <source>
        <strain evidence="6">CBS 480.64</strain>
    </source>
</reference>
<name>A0A6A7C625_9PEZI</name>
<comment type="similarity">
    <text evidence="4">Belongs to the SDHAF2 family.</text>
</comment>